<proteinExistence type="predicted"/>
<protein>
    <submittedName>
        <fullName evidence="1">Conserved domain protein</fullName>
    </submittedName>
</protein>
<comment type="caution">
    <text evidence="1">The sequence shown here is derived from an EMBL/GenBank/DDBJ whole genome shotgun (WGS) entry which is preliminary data.</text>
</comment>
<dbReference type="Proteomes" id="UP000005277">
    <property type="component" value="Unassembled WGS sequence"/>
</dbReference>
<dbReference type="RefSeq" id="WP_004818084.1">
    <property type="nucleotide sequence ID" value="NZ_AEXN01000033.1"/>
</dbReference>
<dbReference type="AlphaFoldDB" id="F0H2G0"/>
<evidence type="ECO:0000313" key="1">
    <source>
        <dbReference type="EMBL" id="EGC83370.1"/>
    </source>
</evidence>
<sequence length="66" mass="7528">MENIIGISEAARLIGIAEQPLRCMLKSNKCTFGVAYKREGSTRHIYRIDKNALDRCLKGEQNLFKN</sequence>
<reference evidence="1 2" key="1">
    <citation type="submission" date="2011-01" db="EMBL/GenBank/DDBJ databases">
        <authorList>
            <person name="Durkin A.S."/>
            <person name="Madupu R."/>
            <person name="Torralba M."/>
            <person name="Gillis M."/>
            <person name="Methe B."/>
            <person name="Sutton G."/>
            <person name="Nelson K.E."/>
        </authorList>
    </citation>
    <scope>NUCLEOTIDE SEQUENCE [LARGE SCALE GENOMIC DNA]</scope>
    <source>
        <strain evidence="1 2">ACS-025-V-Sch4</strain>
    </source>
</reference>
<gene>
    <name evidence="1" type="ORF">HMPREF9246_0321</name>
</gene>
<name>F0H2G0_9FIRM</name>
<evidence type="ECO:0000313" key="2">
    <source>
        <dbReference type="Proteomes" id="UP000005277"/>
    </source>
</evidence>
<organism evidence="1 2">
    <name type="scientific">Anaerococcus hydrogenalis ACS-025-V-Sch4</name>
    <dbReference type="NCBI Taxonomy" id="879306"/>
    <lineage>
        <taxon>Bacteria</taxon>
        <taxon>Bacillati</taxon>
        <taxon>Bacillota</taxon>
        <taxon>Tissierellia</taxon>
        <taxon>Tissierellales</taxon>
        <taxon>Peptoniphilaceae</taxon>
        <taxon>Anaerococcus</taxon>
    </lineage>
</organism>
<keyword evidence="2" id="KW-1185">Reference proteome</keyword>
<dbReference type="EMBL" id="AEXN01000033">
    <property type="protein sequence ID" value="EGC83370.1"/>
    <property type="molecule type" value="Genomic_DNA"/>
</dbReference>
<accession>F0H2G0</accession>
<dbReference type="OrthoDB" id="1691644at2"/>